<dbReference type="GO" id="GO:0071949">
    <property type="term" value="F:FAD binding"/>
    <property type="evidence" value="ECO:0007669"/>
    <property type="project" value="TreeGrafter"/>
</dbReference>
<evidence type="ECO:0000256" key="3">
    <source>
        <dbReference type="ARBA" id="ARBA00006743"/>
    </source>
</evidence>
<accession>A0A0K8MGL6</accession>
<dbReference type="GO" id="GO:0106312">
    <property type="term" value="F:methylenetetrahydrofolate reductase (NADH) activity"/>
    <property type="evidence" value="ECO:0007669"/>
    <property type="project" value="UniProtKB-EC"/>
</dbReference>
<keyword evidence="10" id="KW-1185">Reference proteome</keyword>
<proteinExistence type="inferred from homology"/>
<dbReference type="STRING" id="157463.GCA_001047075_00269"/>
<dbReference type="RefSeq" id="WP_061992763.1">
    <property type="nucleotide sequence ID" value="NZ_DF967986.1"/>
</dbReference>
<dbReference type="Pfam" id="PF02219">
    <property type="entry name" value="MTHFR"/>
    <property type="match status" value="1"/>
</dbReference>
<dbReference type="Proteomes" id="UP000253891">
    <property type="component" value="Unassembled WGS sequence"/>
</dbReference>
<protein>
    <recommendedName>
        <fullName evidence="8">Methylenetetrahydrofolate reductase</fullName>
    </recommendedName>
</protein>
<dbReference type="InterPro" id="IPR003171">
    <property type="entry name" value="Mehydrof_redctse-like"/>
</dbReference>
<keyword evidence="6 8" id="KW-0560">Oxidoreductase</keyword>
<keyword evidence="5 8" id="KW-0274">FAD</keyword>
<dbReference type="PANTHER" id="PTHR45754">
    <property type="entry name" value="METHYLENETETRAHYDROFOLATE REDUCTASE"/>
    <property type="match status" value="1"/>
</dbReference>
<evidence type="ECO:0000256" key="7">
    <source>
        <dbReference type="ARBA" id="ARBA00048628"/>
    </source>
</evidence>
<dbReference type="PANTHER" id="PTHR45754:SF3">
    <property type="entry name" value="METHYLENETETRAHYDROFOLATE REDUCTASE (NADPH)"/>
    <property type="match status" value="1"/>
</dbReference>
<dbReference type="InterPro" id="IPR029041">
    <property type="entry name" value="FAD-linked_oxidoreductase-like"/>
</dbReference>
<dbReference type="GO" id="GO:0035999">
    <property type="term" value="P:tetrahydrofolate interconversion"/>
    <property type="evidence" value="ECO:0007669"/>
    <property type="project" value="UniProtKB-UniPathway"/>
</dbReference>
<organism evidence="9 10">
    <name type="scientific">Fructobacillus ficulneus</name>
    <dbReference type="NCBI Taxonomy" id="157463"/>
    <lineage>
        <taxon>Bacteria</taxon>
        <taxon>Bacillati</taxon>
        <taxon>Bacillota</taxon>
        <taxon>Bacilli</taxon>
        <taxon>Lactobacillales</taxon>
        <taxon>Lactobacillaceae</taxon>
        <taxon>Fructobacillus</taxon>
    </lineage>
</organism>
<dbReference type="UniPathway" id="UPA00193"/>
<evidence type="ECO:0000256" key="1">
    <source>
        <dbReference type="ARBA" id="ARBA00001974"/>
    </source>
</evidence>
<evidence type="ECO:0000256" key="8">
    <source>
        <dbReference type="RuleBase" id="RU003862"/>
    </source>
</evidence>
<evidence type="ECO:0000313" key="9">
    <source>
        <dbReference type="EMBL" id="GAO99343.1"/>
    </source>
</evidence>
<dbReference type="OrthoDB" id="9812555at2"/>
<evidence type="ECO:0000256" key="5">
    <source>
        <dbReference type="ARBA" id="ARBA00022827"/>
    </source>
</evidence>
<evidence type="ECO:0000256" key="6">
    <source>
        <dbReference type="ARBA" id="ARBA00023002"/>
    </source>
</evidence>
<sequence length="250" mass="27864">MTLIHNFYKDYQPIVSQERIKSEALFQQGEPAGRRVSYQSLVNHSQDQEGFKTLVEYADEMQKQSQQPVLFHLRAGDVTPTNLVQTMTMFREHGLENLLIISGDQMRLADGYSSAISLLEAVQVAEITGFDLAATLDVNQVKTQGLKAVVQQALAKEGAGAKVLITQVFFHIEDFLLVQDALREAQSKVSLVAGIMENPNPKQLAWVKNVLHGEVPEEWLQDPVQETNRLVAALTAHQAAGIHYFAQPKN</sequence>
<evidence type="ECO:0000256" key="2">
    <source>
        <dbReference type="ARBA" id="ARBA00004777"/>
    </source>
</evidence>
<reference evidence="9 10" key="1">
    <citation type="journal article" date="2015" name="BMC Genomics">
        <title>Comparative genomics of Fructobacillus spp. and Leuconostoc spp. reveals niche-specific evolution of Fructobacillus spp.</title>
        <authorList>
            <person name="Endo A."/>
            <person name="Tanizawa Y."/>
            <person name="Tanaka N."/>
            <person name="Maeno S."/>
            <person name="Kumar H."/>
            <person name="Shiwa Y."/>
            <person name="Okada S."/>
            <person name="Yoshikawa H."/>
            <person name="Dicks L."/>
            <person name="Nakagawa J."/>
            <person name="Arita M."/>
        </authorList>
    </citation>
    <scope>NUCLEOTIDE SEQUENCE [LARGE SCALE GENOMIC DNA]</scope>
    <source>
        <strain evidence="9 10">JCM 12225</strain>
    </source>
</reference>
<dbReference type="EMBL" id="DF967986">
    <property type="protein sequence ID" value="GAO99343.1"/>
    <property type="molecule type" value="Genomic_DNA"/>
</dbReference>
<dbReference type="GO" id="GO:0005829">
    <property type="term" value="C:cytosol"/>
    <property type="evidence" value="ECO:0007669"/>
    <property type="project" value="TreeGrafter"/>
</dbReference>
<comment type="catalytic activity">
    <reaction evidence="7">
        <text>(6S)-5-methyl-5,6,7,8-tetrahydrofolate + NAD(+) = (6R)-5,10-methylene-5,6,7,8-tetrahydrofolate + NADH + H(+)</text>
        <dbReference type="Rhea" id="RHEA:19821"/>
        <dbReference type="ChEBI" id="CHEBI:15378"/>
        <dbReference type="ChEBI" id="CHEBI:15636"/>
        <dbReference type="ChEBI" id="CHEBI:18608"/>
        <dbReference type="ChEBI" id="CHEBI:57540"/>
        <dbReference type="ChEBI" id="CHEBI:57945"/>
        <dbReference type="EC" id="1.5.1.54"/>
    </reaction>
    <physiologicalReaction direction="right-to-left" evidence="7">
        <dbReference type="Rhea" id="RHEA:19823"/>
    </physiologicalReaction>
</comment>
<name>A0A0K8MGL6_9LACO</name>
<dbReference type="Gene3D" id="3.20.20.220">
    <property type="match status" value="1"/>
</dbReference>
<keyword evidence="4 8" id="KW-0285">Flavoprotein</keyword>
<comment type="pathway">
    <text evidence="2 8">One-carbon metabolism; tetrahydrofolate interconversion.</text>
</comment>
<gene>
    <name evidence="9" type="ORF">FFIC_091710</name>
</gene>
<evidence type="ECO:0000256" key="4">
    <source>
        <dbReference type="ARBA" id="ARBA00022630"/>
    </source>
</evidence>
<comment type="cofactor">
    <cofactor evidence="1 8">
        <name>FAD</name>
        <dbReference type="ChEBI" id="CHEBI:57692"/>
    </cofactor>
</comment>
<dbReference type="AlphaFoldDB" id="A0A0K8MGL6"/>
<evidence type="ECO:0000313" key="10">
    <source>
        <dbReference type="Proteomes" id="UP000253891"/>
    </source>
</evidence>
<dbReference type="GO" id="GO:0009086">
    <property type="term" value="P:methionine biosynthetic process"/>
    <property type="evidence" value="ECO:0007669"/>
    <property type="project" value="TreeGrafter"/>
</dbReference>
<comment type="similarity">
    <text evidence="3 8">Belongs to the methylenetetrahydrofolate reductase family.</text>
</comment>
<dbReference type="SUPFAM" id="SSF51730">
    <property type="entry name" value="FAD-linked oxidoreductase"/>
    <property type="match status" value="1"/>
</dbReference>